<dbReference type="Pfam" id="PF00593">
    <property type="entry name" value="TonB_dep_Rec_b-barrel"/>
    <property type="match status" value="1"/>
</dbReference>
<evidence type="ECO:0000256" key="10">
    <source>
        <dbReference type="ARBA" id="ARBA00023077"/>
    </source>
</evidence>
<evidence type="ECO:0000256" key="2">
    <source>
        <dbReference type="ARBA" id="ARBA00009810"/>
    </source>
</evidence>
<dbReference type="Gene3D" id="3.55.50.30">
    <property type="match status" value="1"/>
</dbReference>
<dbReference type="Gene3D" id="2.40.170.20">
    <property type="entry name" value="TonB-dependent receptor, beta-barrel domain"/>
    <property type="match status" value="1"/>
</dbReference>
<dbReference type="PROSITE" id="PS52016">
    <property type="entry name" value="TONB_DEPENDENT_REC_3"/>
    <property type="match status" value="1"/>
</dbReference>
<keyword evidence="10 15" id="KW-0798">TonB box</keyword>
<evidence type="ECO:0000256" key="12">
    <source>
        <dbReference type="ARBA" id="ARBA00023170"/>
    </source>
</evidence>
<keyword evidence="8" id="KW-0408">Iron</keyword>
<keyword evidence="5" id="KW-0410">Iron transport</keyword>
<dbReference type="GO" id="GO:0015891">
    <property type="term" value="P:siderophore transport"/>
    <property type="evidence" value="ECO:0007669"/>
    <property type="project" value="InterPro"/>
</dbReference>
<dbReference type="GO" id="GO:0009279">
    <property type="term" value="C:cell outer membrane"/>
    <property type="evidence" value="ECO:0007669"/>
    <property type="project" value="UniProtKB-SubCell"/>
</dbReference>
<evidence type="ECO:0000256" key="4">
    <source>
        <dbReference type="ARBA" id="ARBA00022452"/>
    </source>
</evidence>
<evidence type="ECO:0000256" key="15">
    <source>
        <dbReference type="RuleBase" id="RU003357"/>
    </source>
</evidence>
<name>A0A7W4IFA8_9PROT</name>
<proteinExistence type="inferred from homology"/>
<keyword evidence="11 14" id="KW-0472">Membrane</keyword>
<keyword evidence="12 17" id="KW-0675">Receptor</keyword>
<keyword evidence="3 14" id="KW-0813">Transport</keyword>
<dbReference type="InterPro" id="IPR012910">
    <property type="entry name" value="Plug_dom"/>
</dbReference>
<comment type="similarity">
    <text evidence="2 14 15">Belongs to the TonB-dependent receptor family.</text>
</comment>
<dbReference type="Proteomes" id="UP000589085">
    <property type="component" value="Unassembled WGS sequence"/>
</dbReference>
<evidence type="ECO:0000256" key="9">
    <source>
        <dbReference type="ARBA" id="ARBA00023065"/>
    </source>
</evidence>
<dbReference type="RefSeq" id="WP_182998668.1">
    <property type="nucleotide sequence ID" value="NZ_JABEQJ010000026.1"/>
</dbReference>
<dbReference type="CDD" id="cd01347">
    <property type="entry name" value="ligand_gated_channel"/>
    <property type="match status" value="1"/>
</dbReference>
<keyword evidence="9" id="KW-0406">Ion transport</keyword>
<evidence type="ECO:0000313" key="17">
    <source>
        <dbReference type="EMBL" id="MBB2161836.1"/>
    </source>
</evidence>
<dbReference type="NCBIfam" id="TIGR01783">
    <property type="entry name" value="TonB-siderophor"/>
    <property type="match status" value="1"/>
</dbReference>
<dbReference type="SMART" id="SM00965">
    <property type="entry name" value="STN"/>
    <property type="match status" value="1"/>
</dbReference>
<dbReference type="InterPro" id="IPR000531">
    <property type="entry name" value="Beta-barrel_TonB"/>
</dbReference>
<dbReference type="InterPro" id="IPR039426">
    <property type="entry name" value="TonB-dep_rcpt-like"/>
</dbReference>
<evidence type="ECO:0000256" key="6">
    <source>
        <dbReference type="ARBA" id="ARBA00022692"/>
    </source>
</evidence>
<feature type="domain" description="Secretin/TonB short N-terminal" evidence="16">
    <location>
        <begin position="88"/>
        <end position="139"/>
    </location>
</feature>
<dbReference type="Gene3D" id="2.170.130.10">
    <property type="entry name" value="TonB-dependent receptor, plug domain"/>
    <property type="match status" value="1"/>
</dbReference>
<organism evidence="17 18">
    <name type="scientific">Gluconacetobacter sacchari</name>
    <dbReference type="NCBI Taxonomy" id="92759"/>
    <lineage>
        <taxon>Bacteria</taxon>
        <taxon>Pseudomonadati</taxon>
        <taxon>Pseudomonadota</taxon>
        <taxon>Alphaproteobacteria</taxon>
        <taxon>Acetobacterales</taxon>
        <taxon>Acetobacteraceae</taxon>
        <taxon>Gluconacetobacter</taxon>
    </lineage>
</organism>
<evidence type="ECO:0000259" key="16">
    <source>
        <dbReference type="SMART" id="SM00965"/>
    </source>
</evidence>
<evidence type="ECO:0000256" key="11">
    <source>
        <dbReference type="ARBA" id="ARBA00023136"/>
    </source>
</evidence>
<keyword evidence="13 14" id="KW-0998">Cell outer membrane</keyword>
<dbReference type="AlphaFoldDB" id="A0A7W4IFA8"/>
<gene>
    <name evidence="17" type="ORF">HLH48_16960</name>
</gene>
<protein>
    <submittedName>
        <fullName evidence="17">TonB-dependent siderophore receptor</fullName>
    </submittedName>
</protein>
<dbReference type="SUPFAM" id="SSF56935">
    <property type="entry name" value="Porins"/>
    <property type="match status" value="1"/>
</dbReference>
<evidence type="ECO:0000256" key="14">
    <source>
        <dbReference type="PROSITE-ProRule" id="PRU01360"/>
    </source>
</evidence>
<evidence type="ECO:0000256" key="1">
    <source>
        <dbReference type="ARBA" id="ARBA00004571"/>
    </source>
</evidence>
<evidence type="ECO:0000256" key="5">
    <source>
        <dbReference type="ARBA" id="ARBA00022496"/>
    </source>
</evidence>
<dbReference type="InterPro" id="IPR036942">
    <property type="entry name" value="Beta-barrel_TonB_sf"/>
</dbReference>
<comment type="caution">
    <text evidence="17">The sequence shown here is derived from an EMBL/GenBank/DDBJ whole genome shotgun (WGS) entry which is preliminary data.</text>
</comment>
<accession>A0A7W4IFA8</accession>
<keyword evidence="4 14" id="KW-1134">Transmembrane beta strand</keyword>
<evidence type="ECO:0000256" key="13">
    <source>
        <dbReference type="ARBA" id="ARBA00023237"/>
    </source>
</evidence>
<dbReference type="Pfam" id="PF07660">
    <property type="entry name" value="STN"/>
    <property type="match status" value="1"/>
</dbReference>
<comment type="subcellular location">
    <subcellularLocation>
        <location evidence="1 14">Cell outer membrane</location>
        <topology evidence="1 14">Multi-pass membrane protein</topology>
    </subcellularLocation>
</comment>
<dbReference type="PANTHER" id="PTHR32552:SF68">
    <property type="entry name" value="FERRICHROME OUTER MEMBRANE TRANSPORTER_PHAGE RECEPTOR"/>
    <property type="match status" value="1"/>
</dbReference>
<sequence length="839" mass="91074">MATQRNPFNLQGKNATSSSSFLLPVSVSRNAALLVASTALVAFTLLVPACAQAAGAVSSATVLSTRTYNISAQPLGSALLSFGKQSSLQLTAPGELLRGVKTSGVHGQLTSQQALGQLLAGTGLSYAPSGSGTVVLTKAAANITLGPVRVGGTARSSGGDAQSAYGPGVGFVATRSASATRTDTPLIETPKSVYVVTRQQMDDLQPLTIGAALRYTPGIVSLAANDSTPSASLFQPVHQRGFESYTFVDGLLNGTSISDPFFLDRIEALSGPSSVMYGQANPGGLINMTLKHPTEKAQGQANVGFGNYGRYEGQVDFSGPLNKSRTLLYRLIGVGITQGSQINYNHYKRLAAQGDIEWKIDNKTDLTIIGQFAYDPESLSPWIGIPAYGSLIESPTGRIPVSTFYGDPAFNENWNREYMLEAIFHHEFTKNLQFNMTARFDAQSHGSCSLMAGAVNIAKNTIARSAFCDSQIGGRSSQLTANLSYKLHTGPVSHSFLAGVDYRGQWSKGYWGFATAPAAIIINLIYNQYTYSDYLQATNGQSKWKKYAYWQDGIYFQDQLNWRRFYVTLAGRQDWNGYGDIFNRPFTWNAGINYVSSIGLAPYFSYAKSFMPQTGQVYSAGNLIQPDPLNGHQWEVGLKYQIPHTQSMLTAAYYDLAENNVLVSNPDFPKYSSEIGQVKSRGVELSAHANLAQGLDLILNYTWNRVYNARTTLTGQTISGLAVSLVGKRLVQQPTNAASGFLDYTLPKNLVPGLSVNFGVRYQGKSWADQANSFRNPPFILFDTGFSWDAGKVFKSAKGLNVRLNMTNFANDTYVQCGSARFCHYGDQRVAYGTIGYRF</sequence>
<dbReference type="GO" id="GO:0015344">
    <property type="term" value="F:siderophore uptake transmembrane transporter activity"/>
    <property type="evidence" value="ECO:0007669"/>
    <property type="project" value="TreeGrafter"/>
</dbReference>
<evidence type="ECO:0000313" key="18">
    <source>
        <dbReference type="Proteomes" id="UP000589085"/>
    </source>
</evidence>
<dbReference type="GO" id="GO:0038023">
    <property type="term" value="F:signaling receptor activity"/>
    <property type="evidence" value="ECO:0007669"/>
    <property type="project" value="InterPro"/>
</dbReference>
<dbReference type="InterPro" id="IPR037066">
    <property type="entry name" value="Plug_dom_sf"/>
</dbReference>
<evidence type="ECO:0000256" key="8">
    <source>
        <dbReference type="ARBA" id="ARBA00023004"/>
    </source>
</evidence>
<keyword evidence="7" id="KW-0732">Signal</keyword>
<keyword evidence="6 14" id="KW-0812">Transmembrane</keyword>
<dbReference type="EMBL" id="JABEQJ010000026">
    <property type="protein sequence ID" value="MBB2161836.1"/>
    <property type="molecule type" value="Genomic_DNA"/>
</dbReference>
<dbReference type="Pfam" id="PF07715">
    <property type="entry name" value="Plug"/>
    <property type="match status" value="1"/>
</dbReference>
<dbReference type="InterPro" id="IPR010105">
    <property type="entry name" value="TonB_sidphr_rcpt"/>
</dbReference>
<reference evidence="17 18" key="1">
    <citation type="submission" date="2020-04" db="EMBL/GenBank/DDBJ databases">
        <title>Description of novel Gluconacetobacter.</title>
        <authorList>
            <person name="Sombolestani A."/>
        </authorList>
    </citation>
    <scope>NUCLEOTIDE SEQUENCE [LARGE SCALE GENOMIC DNA]</scope>
    <source>
        <strain evidence="17 18">LMG 19747</strain>
    </source>
</reference>
<dbReference type="PANTHER" id="PTHR32552">
    <property type="entry name" value="FERRICHROME IRON RECEPTOR-RELATED"/>
    <property type="match status" value="1"/>
</dbReference>
<dbReference type="InterPro" id="IPR011662">
    <property type="entry name" value="Secretin/TonB_short_N"/>
</dbReference>
<evidence type="ECO:0000256" key="7">
    <source>
        <dbReference type="ARBA" id="ARBA00022729"/>
    </source>
</evidence>
<evidence type="ECO:0000256" key="3">
    <source>
        <dbReference type="ARBA" id="ARBA00022448"/>
    </source>
</evidence>